<sequence length="478" mass="50761">MALAYTMGARHFIFLILTLSLIITIPTMKAHNITEILSSFPDYTLFNSYLTQTRLCDEINSRETITVLVLNETSMSILASKHPLSIVKAELSIHILLDYFDAAKLHDLATATTTVTTLYQTTGEAENGVGFVNITDLQGGKVGFRSAAPGSALDSTYTKEVKKVPYSIAVLEISEPIIAPGVLNSPAGSASDVNITDVIVKAGCITFASLIVETGVLNVYRKVVNTGLTIFAPSDEAFKAANLPDLSKLTNAEVIALLRYHALASYDPIGTLKTIKDPMATLATNSAGKFDLTVNLAGDEVTLKAGRDSSRISSTLIDSTPLCIFTVDHVLIPIELFGNASSPAPAPKPVTSPSPSTAPAPSPVVPAPKSAEAPPPVYSPPAPPTETPAGSPAEGPNQAQNSTSGNVAYVKAPALFNALSVVSEQMEIWSEVEIAQLEAEKKHDEVVDEMLTMLNAKAEASRLKEVEQEVGKDVDEEQ</sequence>
<feature type="compositionally biased region" description="Pro residues" evidence="11">
    <location>
        <begin position="344"/>
        <end position="366"/>
    </location>
</feature>
<evidence type="ECO:0000256" key="3">
    <source>
        <dbReference type="ARBA" id="ARBA00022475"/>
    </source>
</evidence>
<dbReference type="InterPro" id="IPR000782">
    <property type="entry name" value="FAS1_domain"/>
</dbReference>
<evidence type="ECO:0000256" key="12">
    <source>
        <dbReference type="SAM" id="SignalP"/>
    </source>
</evidence>
<keyword evidence="15" id="KW-1185">Reference proteome</keyword>
<feature type="domain" description="FAS1" evidence="13">
    <location>
        <begin position="192"/>
        <end position="331"/>
    </location>
</feature>
<comment type="similarity">
    <text evidence="2">Belongs to the fasciclin-like AGP family.</text>
</comment>
<dbReference type="EMBL" id="SDRB02012335">
    <property type="protein sequence ID" value="THF98040.1"/>
    <property type="molecule type" value="Genomic_DNA"/>
</dbReference>
<dbReference type="PANTHER" id="PTHR32382:SF5">
    <property type="entry name" value="FASCICLIN-LIKE ARABINOGALACTAN PROTEIN 8"/>
    <property type="match status" value="1"/>
</dbReference>
<reference evidence="14 15" key="1">
    <citation type="journal article" date="2018" name="Proc. Natl. Acad. Sci. U.S.A.">
        <title>Draft genome sequence of Camellia sinensis var. sinensis provides insights into the evolution of the tea genome and tea quality.</title>
        <authorList>
            <person name="Wei C."/>
            <person name="Yang H."/>
            <person name="Wang S."/>
            <person name="Zhao J."/>
            <person name="Liu C."/>
            <person name="Gao L."/>
            <person name="Xia E."/>
            <person name="Lu Y."/>
            <person name="Tai Y."/>
            <person name="She G."/>
            <person name="Sun J."/>
            <person name="Cao H."/>
            <person name="Tong W."/>
            <person name="Gao Q."/>
            <person name="Li Y."/>
            <person name="Deng W."/>
            <person name="Jiang X."/>
            <person name="Wang W."/>
            <person name="Chen Q."/>
            <person name="Zhang S."/>
            <person name="Li H."/>
            <person name="Wu J."/>
            <person name="Wang P."/>
            <person name="Li P."/>
            <person name="Shi C."/>
            <person name="Zheng F."/>
            <person name="Jian J."/>
            <person name="Huang B."/>
            <person name="Shan D."/>
            <person name="Shi M."/>
            <person name="Fang C."/>
            <person name="Yue Y."/>
            <person name="Li F."/>
            <person name="Li D."/>
            <person name="Wei S."/>
            <person name="Han B."/>
            <person name="Jiang C."/>
            <person name="Yin Y."/>
            <person name="Xia T."/>
            <person name="Zhang Z."/>
            <person name="Bennetzen J.L."/>
            <person name="Zhao S."/>
            <person name="Wan X."/>
        </authorList>
    </citation>
    <scope>NUCLEOTIDE SEQUENCE [LARGE SCALE GENOMIC DNA]</scope>
    <source>
        <strain evidence="15">cv. Shuchazao</strain>
        <tissue evidence="14">Leaf</tissue>
    </source>
</reference>
<keyword evidence="8" id="KW-0325">Glycoprotein</keyword>
<dbReference type="GO" id="GO:0098552">
    <property type="term" value="C:side of membrane"/>
    <property type="evidence" value="ECO:0007669"/>
    <property type="project" value="UniProtKB-KW"/>
</dbReference>
<keyword evidence="5 12" id="KW-0732">Signal</keyword>
<evidence type="ECO:0000256" key="2">
    <source>
        <dbReference type="ARBA" id="ARBA00007843"/>
    </source>
</evidence>
<proteinExistence type="inferred from homology"/>
<dbReference type="PROSITE" id="PS50213">
    <property type="entry name" value="FAS1"/>
    <property type="match status" value="2"/>
</dbReference>
<comment type="caution">
    <text evidence="14">The sequence shown here is derived from an EMBL/GenBank/DDBJ whole genome shotgun (WGS) entry which is preliminary data.</text>
</comment>
<evidence type="ECO:0000256" key="10">
    <source>
        <dbReference type="ARBA" id="ARBA00024686"/>
    </source>
</evidence>
<evidence type="ECO:0000256" key="1">
    <source>
        <dbReference type="ARBA" id="ARBA00004609"/>
    </source>
</evidence>
<dbReference type="FunFam" id="2.30.180.10:FF:000008">
    <property type="entry name" value="Fasciclin-like arabinogalactan protein 10"/>
    <property type="match status" value="1"/>
</dbReference>
<keyword evidence="6" id="KW-0654">Proteoglycan</keyword>
<keyword evidence="4" id="KW-0336">GPI-anchor</keyword>
<dbReference type="AlphaFoldDB" id="A0A4S4D6L7"/>
<evidence type="ECO:0000256" key="7">
    <source>
        <dbReference type="ARBA" id="ARBA00023136"/>
    </source>
</evidence>
<feature type="signal peptide" evidence="12">
    <location>
        <begin position="1"/>
        <end position="30"/>
    </location>
</feature>
<feature type="compositionally biased region" description="Pro residues" evidence="11">
    <location>
        <begin position="373"/>
        <end position="386"/>
    </location>
</feature>
<evidence type="ECO:0000313" key="14">
    <source>
        <dbReference type="EMBL" id="THF98040.1"/>
    </source>
</evidence>
<evidence type="ECO:0000256" key="11">
    <source>
        <dbReference type="SAM" id="MobiDB-lite"/>
    </source>
</evidence>
<dbReference type="PANTHER" id="PTHR32382">
    <property type="entry name" value="FASCICLIN-LIKE ARABINOGALACTAN PROTEIN"/>
    <property type="match status" value="1"/>
</dbReference>
<evidence type="ECO:0000256" key="4">
    <source>
        <dbReference type="ARBA" id="ARBA00022622"/>
    </source>
</evidence>
<evidence type="ECO:0000256" key="6">
    <source>
        <dbReference type="ARBA" id="ARBA00022974"/>
    </source>
</evidence>
<dbReference type="GO" id="GO:0005886">
    <property type="term" value="C:plasma membrane"/>
    <property type="evidence" value="ECO:0007669"/>
    <property type="project" value="UniProtKB-SubCell"/>
</dbReference>
<evidence type="ECO:0000313" key="15">
    <source>
        <dbReference type="Proteomes" id="UP000306102"/>
    </source>
</evidence>
<accession>A0A4S4D6L7</accession>
<comment type="subcellular location">
    <subcellularLocation>
        <location evidence="1">Cell membrane</location>
        <topology evidence="1">Lipid-anchor</topology>
        <topology evidence="1">GPI-anchor</topology>
    </subcellularLocation>
</comment>
<dbReference type="InterPro" id="IPR036378">
    <property type="entry name" value="FAS1_dom_sf"/>
</dbReference>
<feature type="region of interest" description="Disordered" evidence="11">
    <location>
        <begin position="344"/>
        <end position="403"/>
    </location>
</feature>
<name>A0A4S4D6L7_CAMSN</name>
<feature type="chain" id="PRO_5020838400" description="FAS1 domain-containing protein" evidence="12">
    <location>
        <begin position="31"/>
        <end position="478"/>
    </location>
</feature>
<gene>
    <name evidence="14" type="ORF">TEA_020116</name>
</gene>
<feature type="domain" description="FAS1" evidence="13">
    <location>
        <begin position="30"/>
        <end position="178"/>
    </location>
</feature>
<evidence type="ECO:0000256" key="5">
    <source>
        <dbReference type="ARBA" id="ARBA00022729"/>
    </source>
</evidence>
<keyword evidence="9" id="KW-0449">Lipoprotein</keyword>
<dbReference type="Gene3D" id="2.30.180.10">
    <property type="entry name" value="FAS1 domain"/>
    <property type="match status" value="2"/>
</dbReference>
<keyword evidence="3" id="KW-1003">Cell membrane</keyword>
<dbReference type="FunFam" id="2.30.180.10:FF:000015">
    <property type="entry name" value="Fasciclin-like arabinogalactan protein 3"/>
    <property type="match status" value="1"/>
</dbReference>
<dbReference type="STRING" id="542762.A0A4S4D6L7"/>
<dbReference type="Proteomes" id="UP000306102">
    <property type="component" value="Unassembled WGS sequence"/>
</dbReference>
<dbReference type="SUPFAM" id="SSF82153">
    <property type="entry name" value="FAS1 domain"/>
    <property type="match status" value="2"/>
</dbReference>
<evidence type="ECO:0000256" key="8">
    <source>
        <dbReference type="ARBA" id="ARBA00023180"/>
    </source>
</evidence>
<protein>
    <recommendedName>
        <fullName evidence="13">FAS1 domain-containing protein</fullName>
    </recommendedName>
</protein>
<dbReference type="Pfam" id="PF02469">
    <property type="entry name" value="Fasciclin"/>
    <property type="match status" value="1"/>
</dbReference>
<evidence type="ECO:0000256" key="9">
    <source>
        <dbReference type="ARBA" id="ARBA00023288"/>
    </source>
</evidence>
<dbReference type="SMART" id="SM00554">
    <property type="entry name" value="FAS1"/>
    <property type="match status" value="1"/>
</dbReference>
<dbReference type="InterPro" id="IPR033254">
    <property type="entry name" value="Plant_FLA"/>
</dbReference>
<keyword evidence="7" id="KW-0472">Membrane</keyword>
<comment type="function">
    <text evidence="10">May be a cell surface adhesion protein.</text>
</comment>
<evidence type="ECO:0000259" key="13">
    <source>
        <dbReference type="PROSITE" id="PS50213"/>
    </source>
</evidence>
<organism evidence="14 15">
    <name type="scientific">Camellia sinensis var. sinensis</name>
    <name type="common">China tea</name>
    <dbReference type="NCBI Taxonomy" id="542762"/>
    <lineage>
        <taxon>Eukaryota</taxon>
        <taxon>Viridiplantae</taxon>
        <taxon>Streptophyta</taxon>
        <taxon>Embryophyta</taxon>
        <taxon>Tracheophyta</taxon>
        <taxon>Spermatophyta</taxon>
        <taxon>Magnoliopsida</taxon>
        <taxon>eudicotyledons</taxon>
        <taxon>Gunneridae</taxon>
        <taxon>Pentapetalae</taxon>
        <taxon>asterids</taxon>
        <taxon>Ericales</taxon>
        <taxon>Theaceae</taxon>
        <taxon>Camellia</taxon>
    </lineage>
</organism>